<keyword evidence="3" id="KW-1185">Reference proteome</keyword>
<dbReference type="AlphaFoldDB" id="A0A4S8KR05"/>
<dbReference type="OrthoDB" id="2910833at2759"/>
<organism evidence="2 3">
    <name type="scientific">Dendrothele bispora (strain CBS 962.96)</name>
    <dbReference type="NCBI Taxonomy" id="1314807"/>
    <lineage>
        <taxon>Eukaryota</taxon>
        <taxon>Fungi</taxon>
        <taxon>Dikarya</taxon>
        <taxon>Basidiomycota</taxon>
        <taxon>Agaricomycotina</taxon>
        <taxon>Agaricomycetes</taxon>
        <taxon>Agaricomycetidae</taxon>
        <taxon>Agaricales</taxon>
        <taxon>Agaricales incertae sedis</taxon>
        <taxon>Dendrothele</taxon>
    </lineage>
</organism>
<evidence type="ECO:0000313" key="3">
    <source>
        <dbReference type="Proteomes" id="UP000297245"/>
    </source>
</evidence>
<feature type="compositionally biased region" description="Acidic residues" evidence="1">
    <location>
        <begin position="79"/>
        <end position="95"/>
    </location>
</feature>
<evidence type="ECO:0000256" key="1">
    <source>
        <dbReference type="SAM" id="MobiDB-lite"/>
    </source>
</evidence>
<evidence type="ECO:0000313" key="2">
    <source>
        <dbReference type="EMBL" id="THU77778.1"/>
    </source>
</evidence>
<accession>A0A4S8KR05</accession>
<gene>
    <name evidence="2" type="ORF">K435DRAFT_812147</name>
</gene>
<proteinExistence type="predicted"/>
<name>A0A4S8KR05_DENBC</name>
<dbReference type="Proteomes" id="UP000297245">
    <property type="component" value="Unassembled WGS sequence"/>
</dbReference>
<feature type="region of interest" description="Disordered" evidence="1">
    <location>
        <begin position="79"/>
        <end position="114"/>
    </location>
</feature>
<sequence length="369" mass="42436">MESITKHVQEAYRELASLEPFTPSASPARSQRFRKMLWAVHQHSGQMLGLAVSLGIALEDENGDGVEELHGGQGEWDDFEQEATDEEEEDQEPQGDGESQNNTDDDDEFPDVGYDLGQEDLETYAIRRAKEVYDSVEKFRDMVLHGYKGKVQDKEFEALRRLVSGYLPTTDLRVQQMFASEIASSGQFAKRCARLRKIDEKEDDPHNNQMLERDLLLINQTNDNKVQAWVHNVLQAIQAIEFIKEWEPLAPKTKQEYRKDLAQRLDRQAFDRIEELLITARLKEKKKTVLIKKSTCCHKSIITTRKRVCDFSEDEDDPAEDNGRERVGKMRYADNRNFLLQVVEQLGTPTVAAYVSRYLDDDPVCGFSP</sequence>
<dbReference type="EMBL" id="ML180339">
    <property type="protein sequence ID" value="THU77778.1"/>
    <property type="molecule type" value="Genomic_DNA"/>
</dbReference>
<reference evidence="2 3" key="1">
    <citation type="journal article" date="2019" name="Nat. Ecol. Evol.">
        <title>Megaphylogeny resolves global patterns of mushroom evolution.</title>
        <authorList>
            <person name="Varga T."/>
            <person name="Krizsan K."/>
            <person name="Foldi C."/>
            <person name="Dima B."/>
            <person name="Sanchez-Garcia M."/>
            <person name="Sanchez-Ramirez S."/>
            <person name="Szollosi G.J."/>
            <person name="Szarkandi J.G."/>
            <person name="Papp V."/>
            <person name="Albert L."/>
            <person name="Andreopoulos W."/>
            <person name="Angelini C."/>
            <person name="Antonin V."/>
            <person name="Barry K.W."/>
            <person name="Bougher N.L."/>
            <person name="Buchanan P."/>
            <person name="Buyck B."/>
            <person name="Bense V."/>
            <person name="Catcheside P."/>
            <person name="Chovatia M."/>
            <person name="Cooper J."/>
            <person name="Damon W."/>
            <person name="Desjardin D."/>
            <person name="Finy P."/>
            <person name="Geml J."/>
            <person name="Haridas S."/>
            <person name="Hughes K."/>
            <person name="Justo A."/>
            <person name="Karasinski D."/>
            <person name="Kautmanova I."/>
            <person name="Kiss B."/>
            <person name="Kocsube S."/>
            <person name="Kotiranta H."/>
            <person name="LaButti K.M."/>
            <person name="Lechner B.E."/>
            <person name="Liimatainen K."/>
            <person name="Lipzen A."/>
            <person name="Lukacs Z."/>
            <person name="Mihaltcheva S."/>
            <person name="Morgado L.N."/>
            <person name="Niskanen T."/>
            <person name="Noordeloos M.E."/>
            <person name="Ohm R.A."/>
            <person name="Ortiz-Santana B."/>
            <person name="Ovrebo C."/>
            <person name="Racz N."/>
            <person name="Riley R."/>
            <person name="Savchenko A."/>
            <person name="Shiryaev A."/>
            <person name="Soop K."/>
            <person name="Spirin V."/>
            <person name="Szebenyi C."/>
            <person name="Tomsovsky M."/>
            <person name="Tulloss R.E."/>
            <person name="Uehling J."/>
            <person name="Grigoriev I.V."/>
            <person name="Vagvolgyi C."/>
            <person name="Papp T."/>
            <person name="Martin F.M."/>
            <person name="Miettinen O."/>
            <person name="Hibbett D.S."/>
            <person name="Nagy L.G."/>
        </authorList>
    </citation>
    <scope>NUCLEOTIDE SEQUENCE [LARGE SCALE GENOMIC DNA]</scope>
    <source>
        <strain evidence="2 3">CBS 962.96</strain>
    </source>
</reference>
<protein>
    <submittedName>
        <fullName evidence="2">Uncharacterized protein</fullName>
    </submittedName>
</protein>